<keyword evidence="2" id="KW-0805">Transcription regulation</keyword>
<dbReference type="InterPro" id="IPR000847">
    <property type="entry name" value="LysR_HTH_N"/>
</dbReference>
<organism evidence="6 7">
    <name type="scientific">Ostreibacterium oceani</name>
    <dbReference type="NCBI Taxonomy" id="2654998"/>
    <lineage>
        <taxon>Bacteria</taxon>
        <taxon>Pseudomonadati</taxon>
        <taxon>Pseudomonadota</taxon>
        <taxon>Gammaproteobacteria</taxon>
        <taxon>Cardiobacteriales</taxon>
        <taxon>Ostreibacteriaceae</taxon>
        <taxon>Ostreibacterium</taxon>
    </lineage>
</organism>
<evidence type="ECO:0000313" key="6">
    <source>
        <dbReference type="EMBL" id="MPV86795.1"/>
    </source>
</evidence>
<dbReference type="SUPFAM" id="SSF53850">
    <property type="entry name" value="Periplasmic binding protein-like II"/>
    <property type="match status" value="1"/>
</dbReference>
<dbReference type="EMBL" id="WHNW01000011">
    <property type="protein sequence ID" value="MPV86795.1"/>
    <property type="molecule type" value="Genomic_DNA"/>
</dbReference>
<protein>
    <submittedName>
        <fullName evidence="6">LysR family transcriptional regulator</fullName>
    </submittedName>
</protein>
<dbReference type="CDD" id="cd05466">
    <property type="entry name" value="PBP2_LTTR_substrate"/>
    <property type="match status" value="1"/>
</dbReference>
<evidence type="ECO:0000313" key="7">
    <source>
        <dbReference type="Proteomes" id="UP000471298"/>
    </source>
</evidence>
<comment type="similarity">
    <text evidence="1">Belongs to the LysR transcriptional regulatory family.</text>
</comment>
<dbReference type="PROSITE" id="PS50931">
    <property type="entry name" value="HTH_LYSR"/>
    <property type="match status" value="1"/>
</dbReference>
<dbReference type="PRINTS" id="PR00039">
    <property type="entry name" value="HTHLYSR"/>
</dbReference>
<dbReference type="InterPro" id="IPR036390">
    <property type="entry name" value="WH_DNA-bd_sf"/>
</dbReference>
<dbReference type="AlphaFoldDB" id="A0A6N7EZ30"/>
<keyword evidence="4" id="KW-0804">Transcription</keyword>
<keyword evidence="7" id="KW-1185">Reference proteome</keyword>
<dbReference type="PANTHER" id="PTHR30126:SF81">
    <property type="entry name" value="HTH-TYPE TRANSCRIPTIONAL REGULATOR ILVY"/>
    <property type="match status" value="1"/>
</dbReference>
<dbReference type="Proteomes" id="UP000471298">
    <property type="component" value="Unassembled WGS sequence"/>
</dbReference>
<dbReference type="InParanoid" id="A0A6N7EZ30"/>
<name>A0A6N7EZ30_9GAMM</name>
<sequence>MDFAQLQAFVKVAEYRSFSKAAQALHITQPAISKRISTLESTLDTVLFERLGQRIMLSETGQKLLPEAQLILDKMEHLRDLTGESDNPIRGKLRIATSHHIGLYRLPNMLQQFVTTYPDAQLDMHFTDSEVAHQAVIHGSADIAIATLPTTADNQLDITPLWSDTLMMMLGKSHPLATQKHLDLATLCQYPAILPDEGTFTRRIIDDVLKSNELQCRIAFTTNYLETIKVMVEAGLGWSVLPAIMKSHKLIAHPLASGLASQLSTQSLAQSSAHPPTRSLGVMIHKNKQITPTLSALLTCLYQHTAPNERI</sequence>
<comment type="caution">
    <text evidence="6">The sequence shown here is derived from an EMBL/GenBank/DDBJ whole genome shotgun (WGS) entry which is preliminary data.</text>
</comment>
<dbReference type="RefSeq" id="WP_152810787.1">
    <property type="nucleotide sequence ID" value="NZ_WHNW01000011.1"/>
</dbReference>
<dbReference type="FunFam" id="1.10.10.10:FF:000001">
    <property type="entry name" value="LysR family transcriptional regulator"/>
    <property type="match status" value="1"/>
</dbReference>
<dbReference type="SUPFAM" id="SSF46785">
    <property type="entry name" value="Winged helix' DNA-binding domain"/>
    <property type="match status" value="1"/>
</dbReference>
<evidence type="ECO:0000256" key="3">
    <source>
        <dbReference type="ARBA" id="ARBA00023125"/>
    </source>
</evidence>
<keyword evidence="3" id="KW-0238">DNA-binding</keyword>
<feature type="domain" description="HTH lysR-type" evidence="5">
    <location>
        <begin position="1"/>
        <end position="58"/>
    </location>
</feature>
<evidence type="ECO:0000259" key="5">
    <source>
        <dbReference type="PROSITE" id="PS50931"/>
    </source>
</evidence>
<accession>A0A6N7EZ30</accession>
<gene>
    <name evidence="6" type="ORF">GCU85_08660</name>
</gene>
<dbReference type="Pfam" id="PF03466">
    <property type="entry name" value="LysR_substrate"/>
    <property type="match status" value="1"/>
</dbReference>
<evidence type="ECO:0000256" key="4">
    <source>
        <dbReference type="ARBA" id="ARBA00023163"/>
    </source>
</evidence>
<dbReference type="Gene3D" id="3.40.190.290">
    <property type="match status" value="1"/>
</dbReference>
<reference evidence="6 7" key="1">
    <citation type="submission" date="2019-10" db="EMBL/GenBank/DDBJ databases">
        <title>Cardiobacteriales fam. a chemoheterotrophic member of the order Cardiobacteriales, and proposal of Cardiobacteriales fam. nov.</title>
        <authorList>
            <person name="Wang C."/>
        </authorList>
    </citation>
    <scope>NUCLEOTIDE SEQUENCE [LARGE SCALE GENOMIC DNA]</scope>
    <source>
        <strain evidence="6 7">ML27</strain>
    </source>
</reference>
<proteinExistence type="inferred from homology"/>
<evidence type="ECO:0000256" key="2">
    <source>
        <dbReference type="ARBA" id="ARBA00023015"/>
    </source>
</evidence>
<dbReference type="InterPro" id="IPR036388">
    <property type="entry name" value="WH-like_DNA-bd_sf"/>
</dbReference>
<dbReference type="InterPro" id="IPR005119">
    <property type="entry name" value="LysR_subst-bd"/>
</dbReference>
<evidence type="ECO:0000256" key="1">
    <source>
        <dbReference type="ARBA" id="ARBA00009437"/>
    </source>
</evidence>
<dbReference type="PANTHER" id="PTHR30126">
    <property type="entry name" value="HTH-TYPE TRANSCRIPTIONAL REGULATOR"/>
    <property type="match status" value="1"/>
</dbReference>
<dbReference type="GO" id="GO:0003700">
    <property type="term" value="F:DNA-binding transcription factor activity"/>
    <property type="evidence" value="ECO:0007669"/>
    <property type="project" value="InterPro"/>
</dbReference>
<dbReference type="GO" id="GO:0000976">
    <property type="term" value="F:transcription cis-regulatory region binding"/>
    <property type="evidence" value="ECO:0007669"/>
    <property type="project" value="TreeGrafter"/>
</dbReference>
<dbReference type="Gene3D" id="1.10.10.10">
    <property type="entry name" value="Winged helix-like DNA-binding domain superfamily/Winged helix DNA-binding domain"/>
    <property type="match status" value="1"/>
</dbReference>
<dbReference type="Pfam" id="PF00126">
    <property type="entry name" value="HTH_1"/>
    <property type="match status" value="1"/>
</dbReference>